<evidence type="ECO:0000313" key="3">
    <source>
        <dbReference type="EMBL" id="RLN28966.1"/>
    </source>
</evidence>
<feature type="domain" description="Transposase MuDR plant" evidence="2">
    <location>
        <begin position="248"/>
        <end position="305"/>
    </location>
</feature>
<gene>
    <name evidence="3" type="ORF">C2845_PM05G16770</name>
</gene>
<accession>A0A3L6SZ58</accession>
<protein>
    <recommendedName>
        <fullName evidence="2">Transposase MuDR plant domain-containing protein</fullName>
    </recommendedName>
</protein>
<dbReference type="EMBL" id="PQIB02000003">
    <property type="protein sequence ID" value="RLN28966.1"/>
    <property type="molecule type" value="Genomic_DNA"/>
</dbReference>
<organism evidence="3 4">
    <name type="scientific">Panicum miliaceum</name>
    <name type="common">Proso millet</name>
    <name type="synonym">Broomcorn millet</name>
    <dbReference type="NCBI Taxonomy" id="4540"/>
    <lineage>
        <taxon>Eukaryota</taxon>
        <taxon>Viridiplantae</taxon>
        <taxon>Streptophyta</taxon>
        <taxon>Embryophyta</taxon>
        <taxon>Tracheophyta</taxon>
        <taxon>Spermatophyta</taxon>
        <taxon>Magnoliopsida</taxon>
        <taxon>Liliopsida</taxon>
        <taxon>Poales</taxon>
        <taxon>Poaceae</taxon>
        <taxon>PACMAD clade</taxon>
        <taxon>Panicoideae</taxon>
        <taxon>Panicodae</taxon>
        <taxon>Paniceae</taxon>
        <taxon>Panicinae</taxon>
        <taxon>Panicum</taxon>
        <taxon>Panicum sect. Panicum</taxon>
    </lineage>
</organism>
<dbReference type="Pfam" id="PF03108">
    <property type="entry name" value="DBD_Tnp_Mut"/>
    <property type="match status" value="1"/>
</dbReference>
<proteinExistence type="predicted"/>
<feature type="compositionally biased region" description="Acidic residues" evidence="1">
    <location>
        <begin position="219"/>
        <end position="230"/>
    </location>
</feature>
<name>A0A3L6SZ58_PANMI</name>
<feature type="compositionally biased region" description="Polar residues" evidence="1">
    <location>
        <begin position="162"/>
        <end position="171"/>
    </location>
</feature>
<dbReference type="InterPro" id="IPR004332">
    <property type="entry name" value="Transposase_MuDR"/>
</dbReference>
<feature type="compositionally biased region" description="Basic and acidic residues" evidence="1">
    <location>
        <begin position="172"/>
        <end position="186"/>
    </location>
</feature>
<comment type="caution">
    <text evidence="3">The sequence shown here is derived from an EMBL/GenBank/DDBJ whole genome shotgun (WGS) entry which is preliminary data.</text>
</comment>
<feature type="compositionally biased region" description="Polar residues" evidence="1">
    <location>
        <begin position="190"/>
        <end position="205"/>
    </location>
</feature>
<dbReference type="AlphaFoldDB" id="A0A3L6SZ58"/>
<evidence type="ECO:0000313" key="4">
    <source>
        <dbReference type="Proteomes" id="UP000275267"/>
    </source>
</evidence>
<dbReference type="STRING" id="4540.A0A3L6SZ58"/>
<keyword evidence="4" id="KW-1185">Reference proteome</keyword>
<dbReference type="OrthoDB" id="692254at2759"/>
<evidence type="ECO:0000256" key="1">
    <source>
        <dbReference type="SAM" id="MobiDB-lite"/>
    </source>
</evidence>
<reference evidence="4" key="1">
    <citation type="journal article" date="2019" name="Nat. Commun.">
        <title>The genome of broomcorn millet.</title>
        <authorList>
            <person name="Zou C."/>
            <person name="Miki D."/>
            <person name="Li D."/>
            <person name="Tang Q."/>
            <person name="Xiao L."/>
            <person name="Rajput S."/>
            <person name="Deng P."/>
            <person name="Jia W."/>
            <person name="Huang R."/>
            <person name="Zhang M."/>
            <person name="Sun Y."/>
            <person name="Hu J."/>
            <person name="Fu X."/>
            <person name="Schnable P.S."/>
            <person name="Li F."/>
            <person name="Zhang H."/>
            <person name="Feng B."/>
            <person name="Zhu X."/>
            <person name="Liu R."/>
            <person name="Schnable J.C."/>
            <person name="Zhu J.-K."/>
            <person name="Zhang H."/>
        </authorList>
    </citation>
    <scope>NUCLEOTIDE SEQUENCE [LARGE SCALE GENOMIC DNA]</scope>
</reference>
<dbReference type="Proteomes" id="UP000275267">
    <property type="component" value="Unassembled WGS sequence"/>
</dbReference>
<sequence>MLLGTEAGCRRPALLGRDLATMEQLGTNDNHIKLIVMVRAYWSLPDWGPKTYRKRETLTTTVDGRDYSLLKFVDFIGENFVWDSKQYISLWRALEDDSIGITTDEQMSEWFELNKDKGEVHIVGQVNDFEGPLQFSPTKRRLHPNVWNFPSTAPIDLDPFINPTQPTQRTNEPTKEDKKVHRKVTDDVLSDSNYDSELAASSNSELDAFSDSDYSNPEYEPDHEIVDEDDNDDVSVCSYDVDAPCADIGCLFHDVNQCKLASTQHAILNDYIFRTMKKDNERYRAKCMRAGKNCKWIIFASTSKKFVGCKVKTNGPKHTCSSVNQCGDTMASNNWVAERVVEKKVW</sequence>
<feature type="region of interest" description="Disordered" evidence="1">
    <location>
        <begin position="157"/>
        <end position="230"/>
    </location>
</feature>
<evidence type="ECO:0000259" key="2">
    <source>
        <dbReference type="Pfam" id="PF03108"/>
    </source>
</evidence>